<keyword evidence="2" id="KW-1185">Reference proteome</keyword>
<sequence length="65" mass="8098">MHFLIKVRYRYLEAYEVDRSLQRIEQRKLETATEEIASKIRTIAQWRERLVAKCLICFRRSRRRL</sequence>
<dbReference type="AlphaFoldDB" id="A0A5J9W8Y4"/>
<name>A0A5J9W8Y4_9POAL</name>
<reference evidence="1 2" key="1">
    <citation type="journal article" date="2019" name="Sci. Rep.">
        <title>A high-quality genome of Eragrostis curvula grass provides insights into Poaceae evolution and supports new strategies to enhance forage quality.</title>
        <authorList>
            <person name="Carballo J."/>
            <person name="Santos B.A.C.M."/>
            <person name="Zappacosta D."/>
            <person name="Garbus I."/>
            <person name="Selva J.P."/>
            <person name="Gallo C.A."/>
            <person name="Diaz A."/>
            <person name="Albertini E."/>
            <person name="Caccamo M."/>
            <person name="Echenique V."/>
        </authorList>
    </citation>
    <scope>NUCLEOTIDE SEQUENCE [LARGE SCALE GENOMIC DNA]</scope>
    <source>
        <strain evidence="2">cv. Victoria</strain>
        <tissue evidence="1">Leaf</tissue>
    </source>
</reference>
<dbReference type="Gramene" id="TVU45172">
    <property type="protein sequence ID" value="TVU45172"/>
    <property type="gene ID" value="EJB05_04647"/>
</dbReference>
<comment type="caution">
    <text evidence="1">The sequence shown here is derived from an EMBL/GenBank/DDBJ whole genome shotgun (WGS) entry which is preliminary data.</text>
</comment>
<proteinExistence type="predicted"/>
<organism evidence="1 2">
    <name type="scientific">Eragrostis curvula</name>
    <name type="common">weeping love grass</name>
    <dbReference type="NCBI Taxonomy" id="38414"/>
    <lineage>
        <taxon>Eukaryota</taxon>
        <taxon>Viridiplantae</taxon>
        <taxon>Streptophyta</taxon>
        <taxon>Embryophyta</taxon>
        <taxon>Tracheophyta</taxon>
        <taxon>Spermatophyta</taxon>
        <taxon>Magnoliopsida</taxon>
        <taxon>Liliopsida</taxon>
        <taxon>Poales</taxon>
        <taxon>Poaceae</taxon>
        <taxon>PACMAD clade</taxon>
        <taxon>Chloridoideae</taxon>
        <taxon>Eragrostideae</taxon>
        <taxon>Eragrostidinae</taxon>
        <taxon>Eragrostis</taxon>
    </lineage>
</organism>
<dbReference type="Proteomes" id="UP000324897">
    <property type="component" value="Chromosome 5"/>
</dbReference>
<evidence type="ECO:0000313" key="1">
    <source>
        <dbReference type="EMBL" id="TVU45172.1"/>
    </source>
</evidence>
<accession>A0A5J9W8Y4</accession>
<protein>
    <submittedName>
        <fullName evidence="1">Uncharacterized protein</fullName>
    </submittedName>
</protein>
<gene>
    <name evidence="1" type="ORF">EJB05_04647</name>
</gene>
<evidence type="ECO:0000313" key="2">
    <source>
        <dbReference type="Proteomes" id="UP000324897"/>
    </source>
</evidence>
<feature type="non-terminal residue" evidence="1">
    <location>
        <position position="1"/>
    </location>
</feature>
<dbReference type="EMBL" id="RWGY01000004">
    <property type="protein sequence ID" value="TVU45172.1"/>
    <property type="molecule type" value="Genomic_DNA"/>
</dbReference>